<gene>
    <name evidence="1" type="ORF">Q7C36_023324</name>
</gene>
<evidence type="ECO:0000313" key="2">
    <source>
        <dbReference type="Proteomes" id="UP001187315"/>
    </source>
</evidence>
<comment type="caution">
    <text evidence="1">The sequence shown here is derived from an EMBL/GenBank/DDBJ whole genome shotgun (WGS) entry which is preliminary data.</text>
</comment>
<proteinExistence type="predicted"/>
<organism evidence="1 2">
    <name type="scientific">Tachysurus vachellii</name>
    <name type="common">Darkbarbel catfish</name>
    <name type="synonym">Pelteobagrus vachellii</name>
    <dbReference type="NCBI Taxonomy" id="175792"/>
    <lineage>
        <taxon>Eukaryota</taxon>
        <taxon>Metazoa</taxon>
        <taxon>Chordata</taxon>
        <taxon>Craniata</taxon>
        <taxon>Vertebrata</taxon>
        <taxon>Euteleostomi</taxon>
        <taxon>Actinopterygii</taxon>
        <taxon>Neopterygii</taxon>
        <taxon>Teleostei</taxon>
        <taxon>Ostariophysi</taxon>
        <taxon>Siluriformes</taxon>
        <taxon>Bagridae</taxon>
        <taxon>Tachysurus</taxon>
    </lineage>
</organism>
<protein>
    <submittedName>
        <fullName evidence="1">Uncharacterized protein</fullName>
    </submittedName>
</protein>
<sequence length="68" mass="7260">MLGGQQRREDFPAPASIQGSIQSLLNALTPRITGAGPVALVQCMLGLGRWSMSGRSEVLSFDTSLQEK</sequence>
<dbReference type="AlphaFoldDB" id="A0AA88IJN8"/>
<accession>A0AA88IJN8</accession>
<reference evidence="1" key="1">
    <citation type="submission" date="2023-08" db="EMBL/GenBank/DDBJ databases">
        <title>Pelteobagrus vachellii genome.</title>
        <authorList>
            <person name="Liu H."/>
        </authorList>
    </citation>
    <scope>NUCLEOTIDE SEQUENCE</scope>
    <source>
        <strain evidence="1">PRFRI_2022a</strain>
        <tissue evidence="1">Muscle</tissue>
    </source>
</reference>
<keyword evidence="2" id="KW-1185">Reference proteome</keyword>
<evidence type="ECO:0000313" key="1">
    <source>
        <dbReference type="EMBL" id="KAK2815058.1"/>
    </source>
</evidence>
<dbReference type="EMBL" id="JAVHJS010000026">
    <property type="protein sequence ID" value="KAK2815058.1"/>
    <property type="molecule type" value="Genomic_DNA"/>
</dbReference>
<dbReference type="Proteomes" id="UP001187315">
    <property type="component" value="Unassembled WGS sequence"/>
</dbReference>
<name>A0AA88IJN8_TACVA</name>